<sequence length="143" mass="16497">MNKKTNELKNQRTTHEEGAKRFVNKEKEEFPDFDGSHYKQAIEKLNGDYVEKCVMCRKSIHMPGCQVYNRVQPDRQEQAKKVKPTQCFTLMMMNVYLKVSRIGLSVLLPTGAQVQYTCIQVYGSINKSKMEFATTPQSITHLS</sequence>
<name>A0A1A9Z2R6_GLOPL</name>
<reference evidence="3" key="1">
    <citation type="submission" date="2014-03" db="EMBL/GenBank/DDBJ databases">
        <authorList>
            <person name="Aksoy S."/>
            <person name="Warren W."/>
            <person name="Wilson R.K."/>
        </authorList>
    </citation>
    <scope>NUCLEOTIDE SEQUENCE [LARGE SCALE GENOMIC DNA]</scope>
    <source>
        <strain evidence="3">IAEA</strain>
    </source>
</reference>
<organism evidence="2 3">
    <name type="scientific">Glossina pallidipes</name>
    <name type="common">Tsetse fly</name>
    <dbReference type="NCBI Taxonomy" id="7398"/>
    <lineage>
        <taxon>Eukaryota</taxon>
        <taxon>Metazoa</taxon>
        <taxon>Ecdysozoa</taxon>
        <taxon>Arthropoda</taxon>
        <taxon>Hexapoda</taxon>
        <taxon>Insecta</taxon>
        <taxon>Pterygota</taxon>
        <taxon>Neoptera</taxon>
        <taxon>Endopterygota</taxon>
        <taxon>Diptera</taxon>
        <taxon>Brachycera</taxon>
        <taxon>Muscomorpha</taxon>
        <taxon>Hippoboscoidea</taxon>
        <taxon>Glossinidae</taxon>
        <taxon>Glossina</taxon>
    </lineage>
</organism>
<protein>
    <submittedName>
        <fullName evidence="2">Uncharacterized protein</fullName>
    </submittedName>
</protein>
<evidence type="ECO:0000313" key="2">
    <source>
        <dbReference type="EnsemblMetazoa" id="GPAI001929-PA"/>
    </source>
</evidence>
<evidence type="ECO:0000256" key="1">
    <source>
        <dbReference type="SAM" id="MobiDB-lite"/>
    </source>
</evidence>
<proteinExistence type="predicted"/>
<dbReference type="EnsemblMetazoa" id="GPAI001929-RA">
    <property type="protein sequence ID" value="GPAI001929-PA"/>
    <property type="gene ID" value="GPAI001929"/>
</dbReference>
<dbReference type="AlphaFoldDB" id="A0A1A9Z2R6"/>
<feature type="region of interest" description="Disordered" evidence="1">
    <location>
        <begin position="1"/>
        <end position="26"/>
    </location>
</feature>
<keyword evidence="3" id="KW-1185">Reference proteome</keyword>
<dbReference type="VEuPathDB" id="VectorBase:GPAI001929"/>
<evidence type="ECO:0000313" key="3">
    <source>
        <dbReference type="Proteomes" id="UP000092445"/>
    </source>
</evidence>
<reference evidence="2" key="2">
    <citation type="submission" date="2020-05" db="UniProtKB">
        <authorList>
            <consortium name="EnsemblMetazoa"/>
        </authorList>
    </citation>
    <scope>IDENTIFICATION</scope>
    <source>
        <strain evidence="2">IAEA</strain>
    </source>
</reference>
<dbReference type="Proteomes" id="UP000092445">
    <property type="component" value="Unassembled WGS sequence"/>
</dbReference>
<accession>A0A1A9Z2R6</accession>